<protein>
    <recommendedName>
        <fullName evidence="10">WD repeat protein</fullName>
    </recommendedName>
</protein>
<dbReference type="GO" id="GO:0005737">
    <property type="term" value="C:cytoplasm"/>
    <property type="evidence" value="ECO:0007669"/>
    <property type="project" value="UniProtKB-SubCell"/>
</dbReference>
<dbReference type="GO" id="GO:0030488">
    <property type="term" value="P:tRNA methylation"/>
    <property type="evidence" value="ECO:0007669"/>
    <property type="project" value="TreeGrafter"/>
</dbReference>
<dbReference type="InterPro" id="IPR019775">
    <property type="entry name" value="WD40_repeat_CS"/>
</dbReference>
<comment type="subcellular location">
    <subcellularLocation>
        <location evidence="1">Cytoplasm</location>
    </subcellularLocation>
</comment>
<reference evidence="8" key="2">
    <citation type="journal article" date="2023" name="IMA Fungus">
        <title>Comparative genomic study of the Penicillium genus elucidates a diverse pangenome and 15 lateral gene transfer events.</title>
        <authorList>
            <person name="Petersen C."/>
            <person name="Sorensen T."/>
            <person name="Nielsen M.R."/>
            <person name="Sondergaard T.E."/>
            <person name="Sorensen J.L."/>
            <person name="Fitzpatrick D.A."/>
            <person name="Frisvad J.C."/>
            <person name="Nielsen K.L."/>
        </authorList>
    </citation>
    <scope>NUCLEOTIDE SEQUENCE</scope>
    <source>
        <strain evidence="8">IBT 19713</strain>
    </source>
</reference>
<name>A0A9W9TXT7_9EURO</name>
<dbReference type="PANTHER" id="PTHR14344">
    <property type="entry name" value="WD REPEAT PROTEIN"/>
    <property type="match status" value="1"/>
</dbReference>
<evidence type="ECO:0000256" key="4">
    <source>
        <dbReference type="ARBA" id="ARBA00022694"/>
    </source>
</evidence>
<dbReference type="PROSITE" id="PS00678">
    <property type="entry name" value="WD_REPEATS_1"/>
    <property type="match status" value="1"/>
</dbReference>
<dbReference type="Gene3D" id="2.130.10.10">
    <property type="entry name" value="YVTN repeat-like/Quinoprotein amine dehydrogenase"/>
    <property type="match status" value="3"/>
</dbReference>
<sequence length="1152" mass="126099">MSLERLGTCVPITALKAFVWKGSNYIFQGQGPFFQVIDAISGDVVAQARVFRRNNVHGFIPLTSSGLPEDSNLARIIVWGGQSVRMVEVHVAPHATIYLTLASAEFLSPDWIMNGCPASDDQPHTAYLITANNAPLKLDLRENPSSSYHTEIYLSQLATSVKSILCAADLVALSASHLLIAAGTIFGEIIIWSCFMEQDDFANPRLTSSIHHFFTGHDGTVFGVRISPQIPSLKDGKPGRLLASCSDDRTVRIWDISGCETKTSQEPSAYSTDGFGLRSTGFSIDAPGDPENASESCVAKAFGHSARIWDIKFRPLKPDGSAIGLVTRGEDCTCVVWDLAWHSSSGEVSYQLIEKSSIKNHSGKHIWSFDLWSNSRETVVYSGGADGALKTFKISEAESQAEGGLSTKSNAEKPQGLAAFVFVASDQIIVCTTEGELHLGCINPGMAVSVTWETLCVLDNISSPILMTGIPERNLALISDSKGRVKLYNHNSRSVADLADLGRRPIGMFSLHSNPPVDAEAQSLSFVVSYDTHELATLVTAFKRENDSFKTEKVDFTLPGPRFTISSASFAWNEEYLLLGSKLGGFTVYQTQGLTLSSCPLLIERRLHGSEGTNHIQVLPNTKATGSQELEYLLTCGRDGNFCLHEFKPIDNQRDEISLETVHRTTSGLVGNIEGAYFDQITGDLMIYGFKMQNFVLRNESQQRDIVSIASGGARRLWAFQPGTKANSGPLLLWRERSELKGWRIQMDMYQSLRAGVHGREIKSVDIFNDPQGARSLFATGAEDTLVQIYAPLSTDNAGPWGSFQCLRTLNTHRAGIQQVKWSNDGNFLFTSSAYEEFFVWGTKWIPYFGLATVLKATAPKSDPKSELRLTSFDVVTIDDSSSHASYLICMTVSNSTIKIFHFSPENDNCFTLLATGRYMTNCLTQCHVIRKESSLSLITASTDGYFIMWDLTHVLEPYYKIEASALTVKTWPEGADFEPVEIKCEDRFQIHSNSVKAMDVALLSEEAAAILSGGDDNRFAVSVLQTKSDGPSVATVSIPDAHAASVTTTLVLAETIKQTPTGFQFTVVSSGNDHRVKLWSVTLEFSATGQASVAIELVLDRYSSVADISSSGLLSRMNTSNSIQNSQPPTDRQSPKLLICGVGIEMFELDL</sequence>
<evidence type="ECO:0000313" key="8">
    <source>
        <dbReference type="EMBL" id="KAJ5247746.1"/>
    </source>
</evidence>
<keyword evidence="3 7" id="KW-0853">WD repeat</keyword>
<dbReference type="Proteomes" id="UP001150941">
    <property type="component" value="Unassembled WGS sequence"/>
</dbReference>
<evidence type="ECO:0000256" key="5">
    <source>
        <dbReference type="ARBA" id="ARBA00022737"/>
    </source>
</evidence>
<evidence type="ECO:0000256" key="7">
    <source>
        <dbReference type="PROSITE-ProRule" id="PRU00221"/>
    </source>
</evidence>
<gene>
    <name evidence="8" type="ORF">N7468_002729</name>
</gene>
<evidence type="ECO:0000313" key="9">
    <source>
        <dbReference type="Proteomes" id="UP001150941"/>
    </source>
</evidence>
<proteinExistence type="inferred from homology"/>
<dbReference type="PROSITE" id="PS50294">
    <property type="entry name" value="WD_REPEATS_REGION"/>
    <property type="match status" value="1"/>
</dbReference>
<dbReference type="Pfam" id="PF00400">
    <property type="entry name" value="WD40"/>
    <property type="match status" value="3"/>
</dbReference>
<dbReference type="SUPFAM" id="SSF50978">
    <property type="entry name" value="WD40 repeat-like"/>
    <property type="match status" value="3"/>
</dbReference>
<dbReference type="InterPro" id="IPR036322">
    <property type="entry name" value="WD40_repeat_dom_sf"/>
</dbReference>
<comment type="caution">
    <text evidence="8">The sequence shown here is derived from an EMBL/GenBank/DDBJ whole genome shotgun (WGS) entry which is preliminary data.</text>
</comment>
<keyword evidence="9" id="KW-1185">Reference proteome</keyword>
<keyword evidence="2" id="KW-0963">Cytoplasm</keyword>
<reference evidence="8" key="1">
    <citation type="submission" date="2022-11" db="EMBL/GenBank/DDBJ databases">
        <authorList>
            <person name="Petersen C."/>
        </authorList>
    </citation>
    <scope>NUCLEOTIDE SEQUENCE</scope>
    <source>
        <strain evidence="8">IBT 19713</strain>
    </source>
</reference>
<evidence type="ECO:0000256" key="6">
    <source>
        <dbReference type="ARBA" id="ARBA00038255"/>
    </source>
</evidence>
<dbReference type="AlphaFoldDB" id="A0A9W9TXT7"/>
<dbReference type="InterPro" id="IPR001680">
    <property type="entry name" value="WD40_rpt"/>
</dbReference>
<dbReference type="PANTHER" id="PTHR14344:SF3">
    <property type="entry name" value="WD REPEAT-CONTAINING PROTEIN 6"/>
    <property type="match status" value="1"/>
</dbReference>
<dbReference type="GeneID" id="83199329"/>
<dbReference type="PROSITE" id="PS50082">
    <property type="entry name" value="WD_REPEATS_2"/>
    <property type="match status" value="2"/>
</dbReference>
<dbReference type="InterPro" id="IPR051973">
    <property type="entry name" value="tRNA_Anticodon_Mtase-Reg"/>
</dbReference>
<feature type="repeat" description="WD" evidence="7">
    <location>
        <begin position="214"/>
        <end position="264"/>
    </location>
</feature>
<dbReference type="OrthoDB" id="5594999at2759"/>
<dbReference type="SMART" id="SM00320">
    <property type="entry name" value="WD40"/>
    <property type="match status" value="9"/>
</dbReference>
<organism evidence="8 9">
    <name type="scientific">Penicillium chermesinum</name>
    <dbReference type="NCBI Taxonomy" id="63820"/>
    <lineage>
        <taxon>Eukaryota</taxon>
        <taxon>Fungi</taxon>
        <taxon>Dikarya</taxon>
        <taxon>Ascomycota</taxon>
        <taxon>Pezizomycotina</taxon>
        <taxon>Eurotiomycetes</taxon>
        <taxon>Eurotiomycetidae</taxon>
        <taxon>Eurotiales</taxon>
        <taxon>Aspergillaceae</taxon>
        <taxon>Penicillium</taxon>
    </lineage>
</organism>
<evidence type="ECO:0008006" key="10">
    <source>
        <dbReference type="Google" id="ProtNLM"/>
    </source>
</evidence>
<evidence type="ECO:0000256" key="1">
    <source>
        <dbReference type="ARBA" id="ARBA00004496"/>
    </source>
</evidence>
<dbReference type="EMBL" id="JAPQKS010000002">
    <property type="protein sequence ID" value="KAJ5247746.1"/>
    <property type="molecule type" value="Genomic_DNA"/>
</dbReference>
<accession>A0A9W9TXT7</accession>
<dbReference type="RefSeq" id="XP_058335167.1">
    <property type="nucleotide sequence ID" value="XM_058472026.1"/>
</dbReference>
<comment type="similarity">
    <text evidence="6">Belongs to the WD repeat WDR6 family.</text>
</comment>
<keyword evidence="5" id="KW-0677">Repeat</keyword>
<keyword evidence="4" id="KW-0819">tRNA processing</keyword>
<dbReference type="InterPro" id="IPR015943">
    <property type="entry name" value="WD40/YVTN_repeat-like_dom_sf"/>
</dbReference>
<evidence type="ECO:0000256" key="3">
    <source>
        <dbReference type="ARBA" id="ARBA00022574"/>
    </source>
</evidence>
<feature type="repeat" description="WD" evidence="7">
    <location>
        <begin position="810"/>
        <end position="841"/>
    </location>
</feature>
<evidence type="ECO:0000256" key="2">
    <source>
        <dbReference type="ARBA" id="ARBA00022490"/>
    </source>
</evidence>